<dbReference type="GO" id="GO:0005886">
    <property type="term" value="C:plasma membrane"/>
    <property type="evidence" value="ECO:0007669"/>
    <property type="project" value="TreeGrafter"/>
</dbReference>
<dbReference type="InterPro" id="IPR027417">
    <property type="entry name" value="P-loop_NTPase"/>
</dbReference>
<dbReference type="GO" id="GO:0016887">
    <property type="term" value="F:ATP hydrolysis activity"/>
    <property type="evidence" value="ECO:0007669"/>
    <property type="project" value="TreeGrafter"/>
</dbReference>
<keyword evidence="6" id="KW-1278">Translocase</keyword>
<name>A0A2H5X9I7_9BACT</name>
<organism evidence="10 11">
    <name type="scientific">Candidatus Fervidibacter japonicus</name>
    <dbReference type="NCBI Taxonomy" id="2035412"/>
    <lineage>
        <taxon>Bacteria</taxon>
        <taxon>Candidatus Fervidibacterota</taxon>
        <taxon>Candidatus Fervidibacter</taxon>
    </lineage>
</organism>
<dbReference type="Gene3D" id="3.30.450.90">
    <property type="match status" value="1"/>
</dbReference>
<dbReference type="GO" id="GO:0015628">
    <property type="term" value="P:protein secretion by the type II secretion system"/>
    <property type="evidence" value="ECO:0007669"/>
    <property type="project" value="InterPro"/>
</dbReference>
<evidence type="ECO:0000256" key="8">
    <source>
        <dbReference type="ARBA" id="ARBA00034006"/>
    </source>
</evidence>
<sequence>MAAASLVTDPLSQAVGEWLIQQGKLTPEQWREAIASTARVNGGKQWTEALVELGYCSEDDVLHALSAVLQLPLVNLREEPIDPDALALVPAEMAFRHQVLPLRKENGVLIVAVADPLNVEAESLLRFVTGLSVRIVLAKPSEVRTQLEQHYMRRVIAEAETEDIEVIREAEEDIGDPTRLAREALVIRLVNMLIRNAVRERASDIHIEPLERELRVRYRVDGVLHEVPAPAKRLHPAIVSRIKIMANLDITERRKPQDGRIKVRILGREVDIRVSILPTVFGESVVMRLLDKAAMNFTLKDLGMLPDDLAKFEGLIKIPYGIILATGPTGSGKTTTLHAALKRIYSPERKIITIEDPVEYQLEGVTQIQVNPAVGLTFATGLRSILRHDPDVVMVGEIRDHETAEIAIHSALTGHLVFSTLHTNDAPGAITRLIEMGIEPFLVASSVEGVLAQRLVRRICQRCKEPYRPSDAVWEYLVAQGFVQSDEPVLWRGRGCPECRFSGYSGRTGIFEVLVMDDDLRDLVLRKASSHEIRQAAMEKGMRTLYQDGMLKTALGITTVEEVERVTHAAEAD</sequence>
<evidence type="ECO:0000256" key="6">
    <source>
        <dbReference type="ARBA" id="ARBA00022967"/>
    </source>
</evidence>
<evidence type="ECO:0000256" key="1">
    <source>
        <dbReference type="ARBA" id="ARBA00006611"/>
    </source>
</evidence>
<dbReference type="Gene3D" id="3.30.300.160">
    <property type="entry name" value="Type II secretion system, protein E, N-terminal domain"/>
    <property type="match status" value="1"/>
</dbReference>
<dbReference type="PANTHER" id="PTHR30258:SF2">
    <property type="entry name" value="COMG OPERON PROTEIN 1"/>
    <property type="match status" value="1"/>
</dbReference>
<reference evidence="11" key="1">
    <citation type="submission" date="2017-09" db="EMBL/GenBank/DDBJ databases">
        <title>Metaegenomics of thermophilic ammonia-oxidizing enrichment culture.</title>
        <authorList>
            <person name="Kato S."/>
            <person name="Suzuki K."/>
        </authorList>
    </citation>
    <scope>NUCLEOTIDE SEQUENCE [LARGE SCALE GENOMIC DNA]</scope>
</reference>
<dbReference type="GO" id="GO:0015627">
    <property type="term" value="C:type II protein secretion system complex"/>
    <property type="evidence" value="ECO:0007669"/>
    <property type="project" value="InterPro"/>
</dbReference>
<evidence type="ECO:0000256" key="3">
    <source>
        <dbReference type="ARBA" id="ARBA00022741"/>
    </source>
</evidence>
<gene>
    <name evidence="10" type="primary">xpsE</name>
    <name evidence="10" type="ORF">HRbin17_00345</name>
</gene>
<dbReference type="SUPFAM" id="SSF160246">
    <property type="entry name" value="EspE N-terminal domain-like"/>
    <property type="match status" value="1"/>
</dbReference>
<dbReference type="InterPro" id="IPR007831">
    <property type="entry name" value="T2SS_GspE_N"/>
</dbReference>
<proteinExistence type="inferred from homology"/>
<comment type="similarity">
    <text evidence="1">Belongs to the GSP E family.</text>
</comment>
<feature type="domain" description="Bacterial type II secretion system protein E" evidence="9">
    <location>
        <begin position="386"/>
        <end position="400"/>
    </location>
</feature>
<evidence type="ECO:0000313" key="11">
    <source>
        <dbReference type="Proteomes" id="UP000236173"/>
    </source>
</evidence>
<dbReference type="AlphaFoldDB" id="A0A2H5X9I7"/>
<dbReference type="FunFam" id="3.40.50.300:FF:000398">
    <property type="entry name" value="Type IV pilus assembly ATPase PilB"/>
    <property type="match status" value="1"/>
</dbReference>
<dbReference type="CDD" id="cd01129">
    <property type="entry name" value="PulE-GspE-like"/>
    <property type="match status" value="1"/>
</dbReference>
<keyword evidence="5" id="KW-0653">Protein transport</keyword>
<evidence type="ECO:0000256" key="2">
    <source>
        <dbReference type="ARBA" id="ARBA00022448"/>
    </source>
</evidence>
<dbReference type="GO" id="GO:0008564">
    <property type="term" value="F:protein-exporting ATPase activity"/>
    <property type="evidence" value="ECO:0007669"/>
    <property type="project" value="UniProtKB-EC"/>
</dbReference>
<dbReference type="InterPro" id="IPR003593">
    <property type="entry name" value="AAA+_ATPase"/>
</dbReference>
<dbReference type="Pfam" id="PF05157">
    <property type="entry name" value="MshEN"/>
    <property type="match status" value="1"/>
</dbReference>
<evidence type="ECO:0000313" key="10">
    <source>
        <dbReference type="EMBL" id="GBC97850.1"/>
    </source>
</evidence>
<dbReference type="Gene3D" id="3.40.50.300">
    <property type="entry name" value="P-loop containing nucleotide triphosphate hydrolases"/>
    <property type="match status" value="1"/>
</dbReference>
<dbReference type="EMBL" id="BEHT01000003">
    <property type="protein sequence ID" value="GBC97850.1"/>
    <property type="molecule type" value="Genomic_DNA"/>
</dbReference>
<evidence type="ECO:0000256" key="4">
    <source>
        <dbReference type="ARBA" id="ARBA00022840"/>
    </source>
</evidence>
<keyword evidence="3" id="KW-0547">Nucleotide-binding</keyword>
<accession>A0A2H5X9I7</accession>
<dbReference type="SUPFAM" id="SSF52540">
    <property type="entry name" value="P-loop containing nucleoside triphosphate hydrolases"/>
    <property type="match status" value="1"/>
</dbReference>
<dbReference type="SMART" id="SM00382">
    <property type="entry name" value="AAA"/>
    <property type="match status" value="1"/>
</dbReference>
<dbReference type="EC" id="7.4.2.8" evidence="7"/>
<dbReference type="NCBIfam" id="TIGR02533">
    <property type="entry name" value="type_II_gspE"/>
    <property type="match status" value="1"/>
</dbReference>
<dbReference type="PROSITE" id="PS00662">
    <property type="entry name" value="T2SP_E"/>
    <property type="match status" value="1"/>
</dbReference>
<keyword evidence="4" id="KW-0067">ATP-binding</keyword>
<dbReference type="InterPro" id="IPR037257">
    <property type="entry name" value="T2SS_E_N_sf"/>
</dbReference>
<protein>
    <recommendedName>
        <fullName evidence="7">protein-secreting ATPase</fullName>
        <ecNumber evidence="7">7.4.2.8</ecNumber>
    </recommendedName>
</protein>
<keyword evidence="2" id="KW-0813">Transport</keyword>
<dbReference type="Proteomes" id="UP000236173">
    <property type="component" value="Unassembled WGS sequence"/>
</dbReference>
<dbReference type="GO" id="GO:0005524">
    <property type="term" value="F:ATP binding"/>
    <property type="evidence" value="ECO:0007669"/>
    <property type="project" value="UniProtKB-KW"/>
</dbReference>
<comment type="catalytic activity">
    <reaction evidence="8">
        <text>ATP + H2O + cellular proteinSide 1 = ADP + phosphate + cellular proteinSide 2.</text>
        <dbReference type="EC" id="7.4.2.8"/>
    </reaction>
</comment>
<dbReference type="InterPro" id="IPR013369">
    <property type="entry name" value="T2SS_GspE"/>
</dbReference>
<dbReference type="InterPro" id="IPR001482">
    <property type="entry name" value="T2SS/T4SS_dom"/>
</dbReference>
<evidence type="ECO:0000259" key="9">
    <source>
        <dbReference type="PROSITE" id="PS00662"/>
    </source>
</evidence>
<comment type="caution">
    <text evidence="10">The sequence shown here is derived from an EMBL/GenBank/DDBJ whole genome shotgun (WGS) entry which is preliminary data.</text>
</comment>
<dbReference type="FunFam" id="3.30.450.90:FF:000001">
    <property type="entry name" value="Type II secretion system ATPase GspE"/>
    <property type="match status" value="1"/>
</dbReference>
<dbReference type="Pfam" id="PF00437">
    <property type="entry name" value="T2SSE"/>
    <property type="match status" value="1"/>
</dbReference>
<evidence type="ECO:0000256" key="7">
    <source>
        <dbReference type="ARBA" id="ARBA00024382"/>
    </source>
</evidence>
<dbReference type="PANTHER" id="PTHR30258">
    <property type="entry name" value="TYPE II SECRETION SYSTEM PROTEIN GSPE-RELATED"/>
    <property type="match status" value="1"/>
</dbReference>
<evidence type="ECO:0000256" key="5">
    <source>
        <dbReference type="ARBA" id="ARBA00022927"/>
    </source>
</evidence>